<protein>
    <recommendedName>
        <fullName evidence="3">Helicase C-terminal domain-containing protein</fullName>
    </recommendedName>
</protein>
<dbReference type="InterPro" id="IPR027417">
    <property type="entry name" value="P-loop_NTPase"/>
</dbReference>
<dbReference type="InterPro" id="IPR050742">
    <property type="entry name" value="Helicase_Restrict-Modif_Enz"/>
</dbReference>
<sequence length="267" mass="28992">DDAGSSARIEEFSTSSSRWMVAVRMVSEGVDVPRLCVGVYATSTSTPLFFAQAVGRFVRARKRGETASIFLPSVPFILAHAASMEVERDHALSRPSDADGEASMWAEEEGLLAAANRTERTVGLEDESFEALESDAHFDHVVFDAQQFGLHAEVGSQEEQDYLGLPGLLELDQVSVLLHERQARQSKAPGRKARTEAAPVSAHRALAAQRKELNALVAAYAKKSGAPHANVHMELRRACGGPELAAATSDQVGARIDKVRLWFVGRR</sequence>
<keyword evidence="2" id="KW-1185">Reference proteome</keyword>
<evidence type="ECO:0008006" key="3">
    <source>
        <dbReference type="Google" id="ProtNLM"/>
    </source>
</evidence>
<feature type="non-terminal residue" evidence="1">
    <location>
        <position position="1"/>
    </location>
</feature>
<comment type="caution">
    <text evidence="1">The sequence shown here is derived from an EMBL/GenBank/DDBJ whole genome shotgun (WGS) entry which is preliminary data.</text>
</comment>
<dbReference type="PANTHER" id="PTHR47396:SF2">
    <property type="entry name" value="HELICASE ATP-BINDING DOMAIN-CONTAINING PROTEIN"/>
    <property type="match status" value="1"/>
</dbReference>
<dbReference type="EMBL" id="AVPL01000111">
    <property type="protein sequence ID" value="KGN36849.1"/>
    <property type="molecule type" value="Genomic_DNA"/>
</dbReference>
<dbReference type="SUPFAM" id="SSF52540">
    <property type="entry name" value="P-loop containing nucleoside triphosphate hydrolases"/>
    <property type="match status" value="1"/>
</dbReference>
<gene>
    <name evidence="1" type="ORF">N801_01595</name>
</gene>
<evidence type="ECO:0000313" key="1">
    <source>
        <dbReference type="EMBL" id="KGN36849.1"/>
    </source>
</evidence>
<dbReference type="GO" id="GO:0005829">
    <property type="term" value="C:cytosol"/>
    <property type="evidence" value="ECO:0007669"/>
    <property type="project" value="TreeGrafter"/>
</dbReference>
<dbReference type="STRING" id="1385519.N801_01595"/>
<dbReference type="AlphaFoldDB" id="A0A0A0JJ96"/>
<dbReference type="PANTHER" id="PTHR47396">
    <property type="entry name" value="TYPE I RESTRICTION ENZYME ECOKI R PROTEIN"/>
    <property type="match status" value="1"/>
</dbReference>
<proteinExistence type="predicted"/>
<dbReference type="RefSeq" id="WP_035940804.1">
    <property type="nucleotide sequence ID" value="NZ_AVPL01000111.1"/>
</dbReference>
<evidence type="ECO:0000313" key="2">
    <source>
        <dbReference type="Proteomes" id="UP000030013"/>
    </source>
</evidence>
<accession>A0A0A0JJ96</accession>
<name>A0A0A0JJ96_9MICO</name>
<dbReference type="eggNOG" id="COG1061">
    <property type="taxonomic scope" value="Bacteria"/>
</dbReference>
<dbReference type="Gene3D" id="3.40.50.300">
    <property type="entry name" value="P-loop containing nucleotide triphosphate hydrolases"/>
    <property type="match status" value="1"/>
</dbReference>
<dbReference type="Proteomes" id="UP000030013">
    <property type="component" value="Unassembled WGS sequence"/>
</dbReference>
<organism evidence="1 2">
    <name type="scientific">Knoellia aerolata DSM 18566</name>
    <dbReference type="NCBI Taxonomy" id="1385519"/>
    <lineage>
        <taxon>Bacteria</taxon>
        <taxon>Bacillati</taxon>
        <taxon>Actinomycetota</taxon>
        <taxon>Actinomycetes</taxon>
        <taxon>Micrococcales</taxon>
        <taxon>Intrasporangiaceae</taxon>
        <taxon>Knoellia</taxon>
    </lineage>
</organism>
<reference evidence="1 2" key="1">
    <citation type="submission" date="2013-08" db="EMBL/GenBank/DDBJ databases">
        <title>The genome sequence of Knoellia aerolata.</title>
        <authorList>
            <person name="Zhu W."/>
            <person name="Wang G."/>
        </authorList>
    </citation>
    <scope>NUCLEOTIDE SEQUENCE [LARGE SCALE GENOMIC DNA]</scope>
    <source>
        <strain evidence="1 2">DSM 18566</strain>
    </source>
</reference>